<organism evidence="2 3">
    <name type="scientific">Methyloceanibacter caenitepidi</name>
    <dbReference type="NCBI Taxonomy" id="1384459"/>
    <lineage>
        <taxon>Bacteria</taxon>
        <taxon>Pseudomonadati</taxon>
        <taxon>Pseudomonadota</taxon>
        <taxon>Alphaproteobacteria</taxon>
        <taxon>Hyphomicrobiales</taxon>
        <taxon>Hyphomicrobiaceae</taxon>
        <taxon>Methyloceanibacter</taxon>
    </lineage>
</organism>
<dbReference type="EMBL" id="AP014648">
    <property type="protein sequence ID" value="BAQ16962.1"/>
    <property type="molecule type" value="Genomic_DNA"/>
</dbReference>
<gene>
    <name evidence="2" type="ORF">GL4_1506</name>
</gene>
<evidence type="ECO:0000259" key="1">
    <source>
        <dbReference type="PROSITE" id="PS50943"/>
    </source>
</evidence>
<dbReference type="InterPro" id="IPR010982">
    <property type="entry name" value="Lambda_DNA-bd_dom_sf"/>
</dbReference>
<name>A0A0A8K354_9HYPH</name>
<dbReference type="STRING" id="1384459.GL4_1506"/>
<dbReference type="Pfam" id="PF01381">
    <property type="entry name" value="HTH_3"/>
    <property type="match status" value="1"/>
</dbReference>
<dbReference type="PROSITE" id="PS50943">
    <property type="entry name" value="HTH_CROC1"/>
    <property type="match status" value="1"/>
</dbReference>
<sequence length="144" mass="15487">MDGRRERPKKTGPVDGHVGRRIRLRRMQVGLSQTDLGDALGLTFQQIQKYENGANRIGAGRLVEIAAVLGIEVGWFFEDAPAPERGAPIGAAAAEDPLALLATRDGLALAEAFGAITDPRQRRAVLQLVRSMAGLEQEQFAEAA</sequence>
<accession>A0A0A8K354</accession>
<keyword evidence="3" id="KW-1185">Reference proteome</keyword>
<dbReference type="SUPFAM" id="SSF47413">
    <property type="entry name" value="lambda repressor-like DNA-binding domains"/>
    <property type="match status" value="1"/>
</dbReference>
<dbReference type="Proteomes" id="UP000031643">
    <property type="component" value="Chromosome"/>
</dbReference>
<protein>
    <submittedName>
        <fullName evidence="2">Transcriptional regulator, Cro/CI family</fullName>
    </submittedName>
</protein>
<proteinExistence type="predicted"/>
<dbReference type="OrthoDB" id="9797172at2"/>
<dbReference type="SMART" id="SM00530">
    <property type="entry name" value="HTH_XRE"/>
    <property type="match status" value="1"/>
</dbReference>
<dbReference type="HOGENOM" id="CLU_066192_26_0_5"/>
<evidence type="ECO:0000313" key="2">
    <source>
        <dbReference type="EMBL" id="BAQ16962.1"/>
    </source>
</evidence>
<dbReference type="CDD" id="cd00093">
    <property type="entry name" value="HTH_XRE"/>
    <property type="match status" value="1"/>
</dbReference>
<dbReference type="GO" id="GO:0003677">
    <property type="term" value="F:DNA binding"/>
    <property type="evidence" value="ECO:0007669"/>
    <property type="project" value="InterPro"/>
</dbReference>
<feature type="domain" description="HTH cro/C1-type" evidence="1">
    <location>
        <begin position="22"/>
        <end position="76"/>
    </location>
</feature>
<dbReference type="AlphaFoldDB" id="A0A0A8K354"/>
<evidence type="ECO:0000313" key="3">
    <source>
        <dbReference type="Proteomes" id="UP000031643"/>
    </source>
</evidence>
<reference evidence="2 3" key="1">
    <citation type="submission" date="2014-09" db="EMBL/GenBank/DDBJ databases">
        <title>Genome sequencing of Methyloceanibacter caenitepidi Gela4.</title>
        <authorList>
            <person name="Takeuchi M."/>
            <person name="Susumu S."/>
            <person name="Kamagata Y."/>
            <person name="Oshima K."/>
            <person name="Hattori M."/>
            <person name="Iwasaki W."/>
        </authorList>
    </citation>
    <scope>NUCLEOTIDE SEQUENCE [LARGE SCALE GENOMIC DNA]</scope>
    <source>
        <strain evidence="2 3">Gela4</strain>
    </source>
</reference>
<dbReference type="InterPro" id="IPR001387">
    <property type="entry name" value="Cro/C1-type_HTH"/>
</dbReference>
<dbReference type="Gene3D" id="1.10.260.40">
    <property type="entry name" value="lambda repressor-like DNA-binding domains"/>
    <property type="match status" value="1"/>
</dbReference>
<dbReference type="RefSeq" id="WP_045366188.1">
    <property type="nucleotide sequence ID" value="NZ_AP014648.1"/>
</dbReference>
<dbReference type="KEGG" id="mcg:GL4_1506"/>